<accession>A0A8B6FQH4</accession>
<reference evidence="4" key="1">
    <citation type="submission" date="2018-11" db="EMBL/GenBank/DDBJ databases">
        <authorList>
            <person name="Alioto T."/>
            <person name="Alioto T."/>
        </authorList>
    </citation>
    <scope>NUCLEOTIDE SEQUENCE</scope>
</reference>
<name>A0A8B6FQH4_MYTGA</name>
<dbReference type="PROSITE" id="PS00018">
    <property type="entry name" value="EF_HAND_1"/>
    <property type="match status" value="1"/>
</dbReference>
<dbReference type="GO" id="GO:0005509">
    <property type="term" value="F:calcium ion binding"/>
    <property type="evidence" value="ECO:0007669"/>
    <property type="project" value="InterPro"/>
</dbReference>
<dbReference type="AlphaFoldDB" id="A0A8B6FQH4"/>
<evidence type="ECO:0000313" key="4">
    <source>
        <dbReference type="EMBL" id="VDI52733.1"/>
    </source>
</evidence>
<evidence type="ECO:0000256" key="1">
    <source>
        <dbReference type="ARBA" id="ARBA00022837"/>
    </source>
</evidence>
<evidence type="ECO:0000259" key="3">
    <source>
        <dbReference type="PROSITE" id="PS50222"/>
    </source>
</evidence>
<feature type="domain" description="EF-hand" evidence="3">
    <location>
        <begin position="24"/>
        <end position="59"/>
    </location>
</feature>
<feature type="domain" description="EF-hand" evidence="3">
    <location>
        <begin position="63"/>
        <end position="96"/>
    </location>
</feature>
<dbReference type="InterPro" id="IPR002048">
    <property type="entry name" value="EF_hand_dom"/>
</dbReference>
<organism evidence="4 5">
    <name type="scientific">Mytilus galloprovincialis</name>
    <name type="common">Mediterranean mussel</name>
    <dbReference type="NCBI Taxonomy" id="29158"/>
    <lineage>
        <taxon>Eukaryota</taxon>
        <taxon>Metazoa</taxon>
        <taxon>Spiralia</taxon>
        <taxon>Lophotrochozoa</taxon>
        <taxon>Mollusca</taxon>
        <taxon>Bivalvia</taxon>
        <taxon>Autobranchia</taxon>
        <taxon>Pteriomorphia</taxon>
        <taxon>Mytilida</taxon>
        <taxon>Mytiloidea</taxon>
        <taxon>Mytilidae</taxon>
        <taxon>Mytilinae</taxon>
        <taxon>Mytilus</taxon>
    </lineage>
</organism>
<dbReference type="SMART" id="SM00054">
    <property type="entry name" value="EFh"/>
    <property type="match status" value="2"/>
</dbReference>
<evidence type="ECO:0000256" key="2">
    <source>
        <dbReference type="SAM" id="SignalP"/>
    </source>
</evidence>
<sequence>MTPYLVLVLALGCIICVSSEDGYPNKKELGDIFKKMDADGDEMVSFDELVTHLVKQATKPGSANLEIAKQIFPNYDKNEDDFITFEEFIQPEHDEL</sequence>
<keyword evidence="2" id="KW-0732">Signal</keyword>
<dbReference type="Gene3D" id="1.10.238.10">
    <property type="entry name" value="EF-hand"/>
    <property type="match status" value="2"/>
</dbReference>
<proteinExistence type="predicted"/>
<dbReference type="EMBL" id="UYJE01007212">
    <property type="protein sequence ID" value="VDI52733.1"/>
    <property type="molecule type" value="Genomic_DNA"/>
</dbReference>
<dbReference type="PROSITE" id="PS50222">
    <property type="entry name" value="EF_HAND_2"/>
    <property type="match status" value="2"/>
</dbReference>
<dbReference type="InterPro" id="IPR018247">
    <property type="entry name" value="EF_Hand_1_Ca_BS"/>
</dbReference>
<keyword evidence="1" id="KW-0106">Calcium</keyword>
<feature type="signal peptide" evidence="2">
    <location>
        <begin position="1"/>
        <end position="19"/>
    </location>
</feature>
<protein>
    <recommendedName>
        <fullName evidence="3">EF-hand domain-containing protein</fullName>
    </recommendedName>
</protein>
<dbReference type="Proteomes" id="UP000596742">
    <property type="component" value="Unassembled WGS sequence"/>
</dbReference>
<keyword evidence="5" id="KW-1185">Reference proteome</keyword>
<comment type="caution">
    <text evidence="4">The sequence shown here is derived from an EMBL/GenBank/DDBJ whole genome shotgun (WGS) entry which is preliminary data.</text>
</comment>
<dbReference type="InterPro" id="IPR011992">
    <property type="entry name" value="EF-hand-dom_pair"/>
</dbReference>
<dbReference type="CDD" id="cd00051">
    <property type="entry name" value="EFh"/>
    <property type="match status" value="1"/>
</dbReference>
<feature type="chain" id="PRO_5033013155" description="EF-hand domain-containing protein" evidence="2">
    <location>
        <begin position="20"/>
        <end position="96"/>
    </location>
</feature>
<dbReference type="SUPFAM" id="SSF47473">
    <property type="entry name" value="EF-hand"/>
    <property type="match status" value="1"/>
</dbReference>
<evidence type="ECO:0000313" key="5">
    <source>
        <dbReference type="Proteomes" id="UP000596742"/>
    </source>
</evidence>
<gene>
    <name evidence="4" type="ORF">MGAL_10B006628</name>
</gene>
<dbReference type="OrthoDB" id="293868at2759"/>